<dbReference type="eggNOG" id="COG0583">
    <property type="taxonomic scope" value="Bacteria"/>
</dbReference>
<dbReference type="PATRIC" id="fig|1028801.3.peg.5716"/>
<dbReference type="Pfam" id="PF03466">
    <property type="entry name" value="LysR_substrate"/>
    <property type="match status" value="1"/>
</dbReference>
<reference evidence="10" key="1">
    <citation type="journal article" date="2014" name="BMC Genomics">
        <title>Genome sequencing of two Neorhizobium galegae strains reveals a noeT gene responsible for the unusual acetylation of the nodulation factors.</title>
        <authorList>
            <person name="Osterman J."/>
            <person name="Marsh J."/>
            <person name="Laine P.K."/>
            <person name="Zeng Z."/>
            <person name="Alatalo E."/>
            <person name="Sullivan J.T."/>
            <person name="Young J.P."/>
            <person name="Thomas-Oates J."/>
            <person name="Paulin L."/>
            <person name="Lindstrom K."/>
        </authorList>
    </citation>
    <scope>NUCLEOTIDE SEQUENCE [LARGE SCALE GENOMIC DNA]</scope>
    <source>
        <strain evidence="10">HAMBI 1141</strain>
        <plasmid evidence="10">II</plasmid>
    </source>
</reference>
<dbReference type="Gene3D" id="1.10.10.10">
    <property type="entry name" value="Winged helix-like DNA-binding domain superfamily/Winged helix DNA-binding domain"/>
    <property type="match status" value="1"/>
</dbReference>
<evidence type="ECO:0000256" key="7">
    <source>
        <dbReference type="ARBA" id="ARBA00083243"/>
    </source>
</evidence>
<dbReference type="PANTHER" id="PTHR30537">
    <property type="entry name" value="HTH-TYPE TRANSCRIPTIONAL REGULATOR"/>
    <property type="match status" value="1"/>
</dbReference>
<organism evidence="9 10">
    <name type="scientific">Neorhizobium galegae bv. officinalis bv. officinalis str. HAMBI 1141</name>
    <dbReference type="NCBI Taxonomy" id="1028801"/>
    <lineage>
        <taxon>Bacteria</taxon>
        <taxon>Pseudomonadati</taxon>
        <taxon>Pseudomonadota</taxon>
        <taxon>Alphaproteobacteria</taxon>
        <taxon>Hyphomicrobiales</taxon>
        <taxon>Rhizobiaceae</taxon>
        <taxon>Rhizobium/Agrobacterium group</taxon>
        <taxon>Neorhizobium</taxon>
    </lineage>
</organism>
<gene>
    <name evidence="9" type="ORF">RG1141_PA11080</name>
</gene>
<feature type="domain" description="HTH lysR-type" evidence="8">
    <location>
        <begin position="8"/>
        <end position="65"/>
    </location>
</feature>
<proteinExistence type="inferred from homology"/>
<dbReference type="Gene3D" id="3.40.190.290">
    <property type="match status" value="1"/>
</dbReference>
<dbReference type="InterPro" id="IPR036390">
    <property type="entry name" value="WH_DNA-bd_sf"/>
</dbReference>
<evidence type="ECO:0000313" key="10">
    <source>
        <dbReference type="Proteomes" id="UP000028186"/>
    </source>
</evidence>
<evidence type="ECO:0000256" key="6">
    <source>
        <dbReference type="ARBA" id="ARBA00067332"/>
    </source>
</evidence>
<comment type="function">
    <text evidence="5">Transcriptional regulator of the ttuABCDE tartrate utilization operon.</text>
</comment>
<protein>
    <recommendedName>
        <fullName evidence="6">HTH-type transcriptional regulator TtuA</fullName>
    </recommendedName>
    <alternativeName>
        <fullName evidence="7">Tartrate utilization transcriptional regulator</fullName>
    </alternativeName>
</protein>
<dbReference type="InterPro" id="IPR000847">
    <property type="entry name" value="LysR_HTH_N"/>
</dbReference>
<dbReference type="InterPro" id="IPR005119">
    <property type="entry name" value="LysR_subst-bd"/>
</dbReference>
<dbReference type="Proteomes" id="UP000028186">
    <property type="component" value="Plasmid pHAMBI1141a"/>
</dbReference>
<dbReference type="KEGG" id="ngl:RG1141_PA11080"/>
<keyword evidence="9" id="KW-0614">Plasmid</keyword>
<keyword evidence="3" id="KW-0238">DNA-binding</keyword>
<dbReference type="InterPro" id="IPR036388">
    <property type="entry name" value="WH-like_DNA-bd_sf"/>
</dbReference>
<evidence type="ECO:0000256" key="4">
    <source>
        <dbReference type="ARBA" id="ARBA00023163"/>
    </source>
</evidence>
<comment type="similarity">
    <text evidence="1">Belongs to the LysR transcriptional regulatory family.</text>
</comment>
<dbReference type="HOGENOM" id="CLU_039613_16_2_5"/>
<evidence type="ECO:0000313" key="9">
    <source>
        <dbReference type="EMBL" id="CDN57940.1"/>
    </source>
</evidence>
<dbReference type="EMBL" id="HG938356">
    <property type="protein sequence ID" value="CDN57940.1"/>
    <property type="molecule type" value="Genomic_DNA"/>
</dbReference>
<dbReference type="FunFam" id="1.10.10.10:FF:000001">
    <property type="entry name" value="LysR family transcriptional regulator"/>
    <property type="match status" value="1"/>
</dbReference>
<dbReference type="InterPro" id="IPR058163">
    <property type="entry name" value="LysR-type_TF_proteobact-type"/>
</dbReference>
<dbReference type="AlphaFoldDB" id="A0A068TK79"/>
<geneLocation type="plasmid" evidence="10">
    <name>II</name>
</geneLocation>
<name>A0A068TK79_NEOGA</name>
<evidence type="ECO:0000259" key="8">
    <source>
        <dbReference type="PROSITE" id="PS50931"/>
    </source>
</evidence>
<evidence type="ECO:0000256" key="5">
    <source>
        <dbReference type="ARBA" id="ARBA00054626"/>
    </source>
</evidence>
<dbReference type="GO" id="GO:0003700">
    <property type="term" value="F:DNA-binding transcription factor activity"/>
    <property type="evidence" value="ECO:0007669"/>
    <property type="project" value="InterPro"/>
</dbReference>
<dbReference type="GO" id="GO:0006351">
    <property type="term" value="P:DNA-templated transcription"/>
    <property type="evidence" value="ECO:0007669"/>
    <property type="project" value="TreeGrafter"/>
</dbReference>
<evidence type="ECO:0000256" key="1">
    <source>
        <dbReference type="ARBA" id="ARBA00009437"/>
    </source>
</evidence>
<sequence length="310" mass="33628">MTIMRSVTDLNDLYYFARVVDSGSYTAAAKALDLQTSKLSRRVTRLEEELGVRLINRTTRHLSLTEAGQIFHRHCVALLQEAQAARDAIDHILARPQGLVRMSCPIGLLQGGLGALLGRFLGDYPEVRIALNATNRRVDVIEEGLDLAIRVRLPPIEDTELAMRQFGISEMILVATPDLVRTYGEPAAIGDMAGMPLLSMAAPDGRTMWRLTHLSGQKSELAIMPRLATDDLLTLKGAALDGLGAALIPAHLVAMEVEAGALTWLLPEWKTPGGVVHAVFPSRRGMIPSVRALLDYLVAGFALPKVGTSP</sequence>
<evidence type="ECO:0000256" key="2">
    <source>
        <dbReference type="ARBA" id="ARBA00023015"/>
    </source>
</evidence>
<dbReference type="PANTHER" id="PTHR30537:SF31">
    <property type="entry name" value="TRANSCRIPTIONAL REGULATOR, LYSR FAMILY"/>
    <property type="match status" value="1"/>
</dbReference>
<evidence type="ECO:0000256" key="3">
    <source>
        <dbReference type="ARBA" id="ARBA00023125"/>
    </source>
</evidence>
<accession>A0A068TK79</accession>
<dbReference type="SUPFAM" id="SSF46785">
    <property type="entry name" value="Winged helix' DNA-binding domain"/>
    <property type="match status" value="1"/>
</dbReference>
<keyword evidence="2" id="KW-0805">Transcription regulation</keyword>
<dbReference type="GO" id="GO:0043565">
    <property type="term" value="F:sequence-specific DNA binding"/>
    <property type="evidence" value="ECO:0007669"/>
    <property type="project" value="TreeGrafter"/>
</dbReference>
<keyword evidence="4" id="KW-0804">Transcription</keyword>
<dbReference type="Pfam" id="PF00126">
    <property type="entry name" value="HTH_1"/>
    <property type="match status" value="1"/>
</dbReference>
<dbReference type="SUPFAM" id="SSF53850">
    <property type="entry name" value="Periplasmic binding protein-like II"/>
    <property type="match status" value="1"/>
</dbReference>
<dbReference type="PROSITE" id="PS50931">
    <property type="entry name" value="HTH_LYSR"/>
    <property type="match status" value="1"/>
</dbReference>